<dbReference type="PANTHER" id="PTHR43289">
    <property type="entry name" value="MITOGEN-ACTIVATED PROTEIN KINASE KINASE KINASE 20-RELATED"/>
    <property type="match status" value="1"/>
</dbReference>
<dbReference type="FunFam" id="3.30.200.20:FF:000035">
    <property type="entry name" value="Serine/threonine protein kinase Stk1"/>
    <property type="match status" value="1"/>
</dbReference>
<keyword evidence="10" id="KW-0472">Membrane</keyword>
<keyword evidence="4" id="KW-0547">Nucleotide-binding</keyword>
<keyword evidence="10" id="KW-1133">Transmembrane helix</keyword>
<evidence type="ECO:0000313" key="12">
    <source>
        <dbReference type="EMBL" id="ORX04659.1"/>
    </source>
</evidence>
<comment type="catalytic activity">
    <reaction evidence="7">
        <text>L-threonyl-[protein] + ATP = O-phospho-L-threonyl-[protein] + ADP + H(+)</text>
        <dbReference type="Rhea" id="RHEA:46608"/>
        <dbReference type="Rhea" id="RHEA-COMP:11060"/>
        <dbReference type="Rhea" id="RHEA-COMP:11605"/>
        <dbReference type="ChEBI" id="CHEBI:15378"/>
        <dbReference type="ChEBI" id="CHEBI:30013"/>
        <dbReference type="ChEBI" id="CHEBI:30616"/>
        <dbReference type="ChEBI" id="CHEBI:61977"/>
        <dbReference type="ChEBI" id="CHEBI:456216"/>
        <dbReference type="EC" id="2.7.11.1"/>
    </reaction>
</comment>
<evidence type="ECO:0000259" key="11">
    <source>
        <dbReference type="PROSITE" id="PS50011"/>
    </source>
</evidence>
<keyword evidence="13" id="KW-1185">Reference proteome</keyword>
<feature type="compositionally biased region" description="Low complexity" evidence="9">
    <location>
        <begin position="338"/>
        <end position="365"/>
    </location>
</feature>
<keyword evidence="2" id="KW-0723">Serine/threonine-protein kinase</keyword>
<comment type="catalytic activity">
    <reaction evidence="8">
        <text>L-seryl-[protein] + ATP = O-phospho-L-seryl-[protein] + ADP + H(+)</text>
        <dbReference type="Rhea" id="RHEA:17989"/>
        <dbReference type="Rhea" id="RHEA-COMP:9863"/>
        <dbReference type="Rhea" id="RHEA-COMP:11604"/>
        <dbReference type="ChEBI" id="CHEBI:15378"/>
        <dbReference type="ChEBI" id="CHEBI:29999"/>
        <dbReference type="ChEBI" id="CHEBI:30616"/>
        <dbReference type="ChEBI" id="CHEBI:83421"/>
        <dbReference type="ChEBI" id="CHEBI:456216"/>
        <dbReference type="EC" id="2.7.11.1"/>
    </reaction>
</comment>
<dbReference type="GO" id="GO:0080090">
    <property type="term" value="P:regulation of primary metabolic process"/>
    <property type="evidence" value="ECO:0007669"/>
    <property type="project" value="UniProtKB-ARBA"/>
</dbReference>
<dbReference type="AlphaFoldDB" id="A0A1X2EK03"/>
<sequence length="481" mass="50895">MPLSAGDTFAGFTIVRLLGAGGMGEVYLAEHPRLNRSDALKILPAAFSADDNYRRRFEREADLAASLWHPHIVGVHDRGEFDGQLWLSMDYVDGTDASVLRRERYPAGMPRAEVGEIVTAIAAALDFAHHRGLLHRDVKPANILLTRPEFGSRRILLADFGIARELRDATRLTATNMTLGTLSYAAPEQLAGESIDGRADQYALAGTAYHLLAGSAPFDDPSPAVVISRHLHAPVPPISSVKPELAALDPVFARALAKDPAQRFPNCAEFAAALERAGSVAPAHFAPPPPRPVRPQPAPTASAVPVALISALVVAGLLLLGVMVWVGTRLAGSNSGEHAAATTTTPSAHTAAPQLDTTSSTTTSANSATTTTLAMLLPDADEQGFLSGGARCDSGDRAALVVRTEYSRAVVCTTTAQHLYYRGVRVSDGAGIELGHVQPMPGGFVAINDRDPTRYEVTHGGLRIVQNGREISYEPAIAAAP</sequence>
<evidence type="ECO:0000256" key="9">
    <source>
        <dbReference type="SAM" id="MobiDB-lite"/>
    </source>
</evidence>
<dbReference type="PROSITE" id="PS50011">
    <property type="entry name" value="PROTEIN_KINASE_DOM"/>
    <property type="match status" value="1"/>
</dbReference>
<evidence type="ECO:0000313" key="13">
    <source>
        <dbReference type="Proteomes" id="UP000193090"/>
    </source>
</evidence>
<feature type="transmembrane region" description="Helical" evidence="10">
    <location>
        <begin position="303"/>
        <end position="326"/>
    </location>
</feature>
<dbReference type="SMART" id="SM00220">
    <property type="entry name" value="S_TKc"/>
    <property type="match status" value="1"/>
</dbReference>
<gene>
    <name evidence="12" type="ORF">AWC30_09675</name>
</gene>
<feature type="domain" description="Protein kinase" evidence="11">
    <location>
        <begin position="12"/>
        <end position="275"/>
    </location>
</feature>
<keyword evidence="10" id="KW-0812">Transmembrane</keyword>
<comment type="caution">
    <text evidence="12">The sequence shown here is derived from an EMBL/GenBank/DDBJ whole genome shotgun (WGS) entry which is preliminary data.</text>
</comment>
<dbReference type="GO" id="GO:0004674">
    <property type="term" value="F:protein serine/threonine kinase activity"/>
    <property type="evidence" value="ECO:0007669"/>
    <property type="project" value="UniProtKB-KW"/>
</dbReference>
<name>A0A1X2EK03_9MYCO</name>
<proteinExistence type="predicted"/>
<evidence type="ECO:0000256" key="2">
    <source>
        <dbReference type="ARBA" id="ARBA00022527"/>
    </source>
</evidence>
<dbReference type="PANTHER" id="PTHR43289:SF6">
    <property type="entry name" value="SERINE_THREONINE-PROTEIN KINASE NEKL-3"/>
    <property type="match status" value="1"/>
</dbReference>
<evidence type="ECO:0000256" key="5">
    <source>
        <dbReference type="ARBA" id="ARBA00022777"/>
    </source>
</evidence>
<dbReference type="RefSeq" id="WP_085109948.1">
    <property type="nucleotide sequence ID" value="NZ_JACKSN010000066.1"/>
</dbReference>
<dbReference type="InterPro" id="IPR008271">
    <property type="entry name" value="Ser/Thr_kinase_AS"/>
</dbReference>
<dbReference type="OrthoDB" id="9762169at2"/>
<dbReference type="STRING" id="1798.AWC30_09675"/>
<accession>A0A1X2EK03</accession>
<dbReference type="PROSITE" id="PS00108">
    <property type="entry name" value="PROTEIN_KINASE_ST"/>
    <property type="match status" value="1"/>
</dbReference>
<dbReference type="EMBL" id="LQPZ01000022">
    <property type="protein sequence ID" value="ORX04659.1"/>
    <property type="molecule type" value="Genomic_DNA"/>
</dbReference>
<dbReference type="Pfam" id="PF00069">
    <property type="entry name" value="Pkinase"/>
    <property type="match status" value="1"/>
</dbReference>
<keyword evidence="6" id="KW-0067">ATP-binding</keyword>
<dbReference type="Gene3D" id="1.10.510.10">
    <property type="entry name" value="Transferase(Phosphotransferase) domain 1"/>
    <property type="match status" value="1"/>
</dbReference>
<feature type="region of interest" description="Disordered" evidence="9">
    <location>
        <begin position="335"/>
        <end position="365"/>
    </location>
</feature>
<evidence type="ECO:0000256" key="6">
    <source>
        <dbReference type="ARBA" id="ARBA00022840"/>
    </source>
</evidence>
<keyword evidence="5" id="KW-0418">Kinase</keyword>
<dbReference type="SUPFAM" id="SSF56112">
    <property type="entry name" value="Protein kinase-like (PK-like)"/>
    <property type="match status" value="1"/>
</dbReference>
<dbReference type="InterPro" id="IPR011009">
    <property type="entry name" value="Kinase-like_dom_sf"/>
</dbReference>
<organism evidence="12 13">
    <name type="scientific">Mycolicibacillus trivialis</name>
    <dbReference type="NCBI Taxonomy" id="1798"/>
    <lineage>
        <taxon>Bacteria</taxon>
        <taxon>Bacillati</taxon>
        <taxon>Actinomycetota</taxon>
        <taxon>Actinomycetes</taxon>
        <taxon>Mycobacteriales</taxon>
        <taxon>Mycobacteriaceae</taxon>
        <taxon>Mycolicibacillus</taxon>
    </lineage>
</organism>
<dbReference type="Gene3D" id="3.30.200.20">
    <property type="entry name" value="Phosphorylase Kinase, domain 1"/>
    <property type="match status" value="1"/>
</dbReference>
<dbReference type="CDD" id="cd14014">
    <property type="entry name" value="STKc_PknB_like"/>
    <property type="match status" value="1"/>
</dbReference>
<dbReference type="InterPro" id="IPR000719">
    <property type="entry name" value="Prot_kinase_dom"/>
</dbReference>
<protein>
    <recommendedName>
        <fullName evidence="1">non-specific serine/threonine protein kinase</fullName>
        <ecNumber evidence="1">2.7.11.1</ecNumber>
    </recommendedName>
</protein>
<evidence type="ECO:0000256" key="10">
    <source>
        <dbReference type="SAM" id="Phobius"/>
    </source>
</evidence>
<evidence type="ECO:0000256" key="1">
    <source>
        <dbReference type="ARBA" id="ARBA00012513"/>
    </source>
</evidence>
<dbReference type="EC" id="2.7.11.1" evidence="1"/>
<dbReference type="GO" id="GO:0005524">
    <property type="term" value="F:ATP binding"/>
    <property type="evidence" value="ECO:0007669"/>
    <property type="project" value="UniProtKB-KW"/>
</dbReference>
<evidence type="ECO:0000256" key="3">
    <source>
        <dbReference type="ARBA" id="ARBA00022679"/>
    </source>
</evidence>
<keyword evidence="3" id="KW-0808">Transferase</keyword>
<evidence type="ECO:0000256" key="8">
    <source>
        <dbReference type="ARBA" id="ARBA00048679"/>
    </source>
</evidence>
<evidence type="ECO:0000256" key="4">
    <source>
        <dbReference type="ARBA" id="ARBA00022741"/>
    </source>
</evidence>
<evidence type="ECO:0000256" key="7">
    <source>
        <dbReference type="ARBA" id="ARBA00047899"/>
    </source>
</evidence>
<reference evidence="12 13" key="1">
    <citation type="submission" date="2016-01" db="EMBL/GenBank/DDBJ databases">
        <title>The new phylogeny of the genus Mycobacterium.</title>
        <authorList>
            <person name="Tarcisio F."/>
            <person name="Conor M."/>
            <person name="Antonella G."/>
            <person name="Elisabetta G."/>
            <person name="Giulia F.S."/>
            <person name="Sara T."/>
            <person name="Anna F."/>
            <person name="Clotilde B."/>
            <person name="Roberto B."/>
            <person name="Veronica D.S."/>
            <person name="Fabio R."/>
            <person name="Monica P."/>
            <person name="Olivier J."/>
            <person name="Enrico T."/>
            <person name="Nicola S."/>
        </authorList>
    </citation>
    <scope>NUCLEOTIDE SEQUENCE [LARGE SCALE GENOMIC DNA]</scope>
    <source>
        <strain evidence="12 13">DSM 44153</strain>
    </source>
</reference>
<dbReference type="Proteomes" id="UP000193090">
    <property type="component" value="Unassembled WGS sequence"/>
</dbReference>